<keyword evidence="3" id="KW-1185">Reference proteome</keyword>
<protein>
    <submittedName>
        <fullName evidence="2">Uncharacterized protein</fullName>
    </submittedName>
</protein>
<evidence type="ECO:0000313" key="3">
    <source>
        <dbReference type="Proteomes" id="UP000777482"/>
    </source>
</evidence>
<reference evidence="2 3" key="1">
    <citation type="submission" date="2020-11" db="EMBL/GenBank/DDBJ databases">
        <title>Kefir isolates.</title>
        <authorList>
            <person name="Marcisauskas S."/>
            <person name="Kim Y."/>
            <person name="Blasche S."/>
        </authorList>
    </citation>
    <scope>NUCLEOTIDE SEQUENCE [LARGE SCALE GENOMIC DNA]</scope>
    <source>
        <strain evidence="2 3">KR</strain>
    </source>
</reference>
<sequence>MPRRTSHEAEPPACAHRDSHWLTPDPRTDPNLKIEDCPEFVTVEGVKSRSLHSLSRHIRGIKFTGFVGINLLRRYCNRAGHLSSSASEALTKIGLPGRISQETKKVVPRQDLECSLTWQSLHAVVNRRIKTGVETFPPDDPARIQYDEYYQEVVYRRAVAEVPPPFEGHSPSVIPAEVQVPSLGSFQAGTIEVKTYAPEVLLMHALSRLIDAEQILRSVDSHSASRNSRHRWQHAHEAWAHAMLELVLLYDMHIAAQNAIEEDRNAPISPGDRAEARARSQRKRRLELGADLSESAEAVFDVSSRLFLDVYDFLRHTPPSRVAQDLVHFIRTTCKIEDAPPGDQDRWLLSIAHLAGEVLLFLKDKRSLSVTVATTFKIVNGATTLADTGVTVELSAMKKSGMQEGNSGMFGDEARAPEQSSKC</sequence>
<name>A0A9P7B6I1_RHOMI</name>
<proteinExistence type="predicted"/>
<dbReference type="Proteomes" id="UP000777482">
    <property type="component" value="Unassembled WGS sequence"/>
</dbReference>
<accession>A0A9P7B6I1</accession>
<gene>
    <name evidence="2" type="ORF">C6P46_003183</name>
</gene>
<dbReference type="EMBL" id="PUHQ01000025">
    <property type="protein sequence ID" value="KAG0662679.1"/>
    <property type="molecule type" value="Genomic_DNA"/>
</dbReference>
<feature type="region of interest" description="Disordered" evidence="1">
    <location>
        <begin position="1"/>
        <end position="27"/>
    </location>
</feature>
<evidence type="ECO:0000313" key="2">
    <source>
        <dbReference type="EMBL" id="KAG0662679.1"/>
    </source>
</evidence>
<evidence type="ECO:0000256" key="1">
    <source>
        <dbReference type="SAM" id="MobiDB-lite"/>
    </source>
</evidence>
<feature type="region of interest" description="Disordered" evidence="1">
    <location>
        <begin position="403"/>
        <end position="423"/>
    </location>
</feature>
<organism evidence="2 3">
    <name type="scientific">Rhodotorula mucilaginosa</name>
    <name type="common">Yeast</name>
    <name type="synonym">Rhodotorula rubra</name>
    <dbReference type="NCBI Taxonomy" id="5537"/>
    <lineage>
        <taxon>Eukaryota</taxon>
        <taxon>Fungi</taxon>
        <taxon>Dikarya</taxon>
        <taxon>Basidiomycota</taxon>
        <taxon>Pucciniomycotina</taxon>
        <taxon>Microbotryomycetes</taxon>
        <taxon>Sporidiobolales</taxon>
        <taxon>Sporidiobolaceae</taxon>
        <taxon>Rhodotorula</taxon>
    </lineage>
</organism>
<comment type="caution">
    <text evidence="2">The sequence shown here is derived from an EMBL/GenBank/DDBJ whole genome shotgun (WGS) entry which is preliminary data.</text>
</comment>
<dbReference type="AlphaFoldDB" id="A0A9P7B6I1"/>